<dbReference type="RefSeq" id="WP_158636570.1">
    <property type="nucleotide sequence ID" value="NZ_JACIIY010000009.1"/>
</dbReference>
<dbReference type="Proteomes" id="UP000316624">
    <property type="component" value="Unassembled WGS sequence"/>
</dbReference>
<name>A0A562KMK2_SPHWJ</name>
<comment type="caution">
    <text evidence="2">The sequence shown here is derived from an EMBL/GenBank/DDBJ whole genome shotgun (WGS) entry which is preliminary data.</text>
</comment>
<accession>A0A562KMK2</accession>
<evidence type="ECO:0000313" key="3">
    <source>
        <dbReference type="Proteomes" id="UP000316624"/>
    </source>
</evidence>
<dbReference type="AlphaFoldDB" id="A0A562KMK2"/>
<protein>
    <submittedName>
        <fullName evidence="2">Dienelactone hydrolase</fullName>
    </submittedName>
</protein>
<dbReference type="InterPro" id="IPR002925">
    <property type="entry name" value="Dienelactn_hydro"/>
</dbReference>
<organism evidence="2 3">
    <name type="scientific">Sphingobium wenxiniae (strain DSM 21828 / CGMCC 1.7748 / JZ-1)</name>
    <dbReference type="NCBI Taxonomy" id="595605"/>
    <lineage>
        <taxon>Bacteria</taxon>
        <taxon>Pseudomonadati</taxon>
        <taxon>Pseudomonadota</taxon>
        <taxon>Alphaproteobacteria</taxon>
        <taxon>Sphingomonadales</taxon>
        <taxon>Sphingomonadaceae</taxon>
        <taxon>Sphingobium</taxon>
    </lineage>
</organism>
<dbReference type="InterPro" id="IPR029058">
    <property type="entry name" value="AB_hydrolase_fold"/>
</dbReference>
<dbReference type="GO" id="GO:0016787">
    <property type="term" value="F:hydrolase activity"/>
    <property type="evidence" value="ECO:0007669"/>
    <property type="project" value="UniProtKB-KW"/>
</dbReference>
<dbReference type="Pfam" id="PF01738">
    <property type="entry name" value="DLH"/>
    <property type="match status" value="1"/>
</dbReference>
<proteinExistence type="predicted"/>
<gene>
    <name evidence="2" type="ORF">IQ35_00570</name>
</gene>
<reference evidence="2 3" key="1">
    <citation type="journal article" date="2015" name="Stand. Genomic Sci.">
        <title>Genomic Encyclopedia of Bacterial and Archaeal Type Strains, Phase III: the genomes of soil and plant-associated and newly described type strains.</title>
        <authorList>
            <person name="Whitman W.B."/>
            <person name="Woyke T."/>
            <person name="Klenk H.P."/>
            <person name="Zhou Y."/>
            <person name="Lilburn T.G."/>
            <person name="Beck B.J."/>
            <person name="De Vos P."/>
            <person name="Vandamme P."/>
            <person name="Eisen J.A."/>
            <person name="Garrity G."/>
            <person name="Hugenholtz P."/>
            <person name="Kyrpides N.C."/>
        </authorList>
    </citation>
    <scope>NUCLEOTIDE SEQUENCE [LARGE SCALE GENOMIC DNA]</scope>
    <source>
        <strain evidence="2 3">CGMCC 1.7748</strain>
    </source>
</reference>
<dbReference type="InterPro" id="IPR050261">
    <property type="entry name" value="FrsA_esterase"/>
</dbReference>
<dbReference type="PANTHER" id="PTHR22946">
    <property type="entry name" value="DIENELACTONE HYDROLASE DOMAIN-CONTAINING PROTEIN-RELATED"/>
    <property type="match status" value="1"/>
</dbReference>
<evidence type="ECO:0000259" key="1">
    <source>
        <dbReference type="Pfam" id="PF01738"/>
    </source>
</evidence>
<keyword evidence="2" id="KW-0378">Hydrolase</keyword>
<dbReference type="PANTHER" id="PTHR22946:SF0">
    <property type="entry name" value="DIENELACTONE HYDROLASE DOMAIN-CONTAINING PROTEIN"/>
    <property type="match status" value="1"/>
</dbReference>
<evidence type="ECO:0000313" key="2">
    <source>
        <dbReference type="EMBL" id="TWH96639.1"/>
    </source>
</evidence>
<dbReference type="Gene3D" id="3.40.50.1820">
    <property type="entry name" value="alpha/beta hydrolase"/>
    <property type="match status" value="1"/>
</dbReference>
<dbReference type="SUPFAM" id="SSF53474">
    <property type="entry name" value="alpha/beta-Hydrolases"/>
    <property type="match status" value="1"/>
</dbReference>
<feature type="domain" description="Dienelactone hydrolase" evidence="1">
    <location>
        <begin position="18"/>
        <end position="235"/>
    </location>
</feature>
<dbReference type="EMBL" id="VLKK01000002">
    <property type="protein sequence ID" value="TWH96639.1"/>
    <property type="molecule type" value="Genomic_DNA"/>
</dbReference>
<keyword evidence="3" id="KW-1185">Reference proteome</keyword>
<sequence length="242" mass="25923">MSLEPYEYRHGGVRLIGQLAVPEGTGPHPGVLVMNDARGQGALVRERAQRLARQGYMALATDMYGDGALYENALEGGAVMQALHAEPDRLRERVLVNFEALRSLEDVDGARIGAIGFCFGGECVLDLARAGADVRAVVSYHGLLTTERPARKDGVKAHVAIYAGGNDPYAPPEHIEGFREEMEAAAAVCDVTVFGEAFHSFTDPSAGTMTNIPGVKYDPVADRVSWLGTVGLLEEKLKIAVS</sequence>